<keyword evidence="12" id="KW-1185">Reference proteome</keyword>
<comment type="subcellular location">
    <subcellularLocation>
        <location evidence="9">Cytoplasm</location>
    </subcellularLocation>
</comment>
<dbReference type="InterPro" id="IPR020590">
    <property type="entry name" value="Guanylate_kinase_CS"/>
</dbReference>
<dbReference type="Proteomes" id="UP001145087">
    <property type="component" value="Unassembled WGS sequence"/>
</dbReference>
<keyword evidence="5 9" id="KW-0547">Nucleotide-binding</keyword>
<dbReference type="NCBIfam" id="TIGR03263">
    <property type="entry name" value="guanyl_kin"/>
    <property type="match status" value="1"/>
</dbReference>
<feature type="domain" description="Guanylate kinase-like" evidence="10">
    <location>
        <begin position="3"/>
        <end position="183"/>
    </location>
</feature>
<dbReference type="InterPro" id="IPR008145">
    <property type="entry name" value="GK/Ca_channel_bsu"/>
</dbReference>
<keyword evidence="4 9" id="KW-0808">Transferase</keyword>
<dbReference type="CDD" id="cd00071">
    <property type="entry name" value="GMPK"/>
    <property type="match status" value="1"/>
</dbReference>
<dbReference type="GO" id="GO:0005829">
    <property type="term" value="C:cytosol"/>
    <property type="evidence" value="ECO:0007669"/>
    <property type="project" value="TreeGrafter"/>
</dbReference>
<organism evidence="11 12">
    <name type="scientific">Draconibacterium aestuarii</name>
    <dbReference type="NCBI Taxonomy" id="2998507"/>
    <lineage>
        <taxon>Bacteria</taxon>
        <taxon>Pseudomonadati</taxon>
        <taxon>Bacteroidota</taxon>
        <taxon>Bacteroidia</taxon>
        <taxon>Marinilabiliales</taxon>
        <taxon>Prolixibacteraceae</taxon>
        <taxon>Draconibacterium</taxon>
    </lineage>
</organism>
<evidence type="ECO:0000256" key="2">
    <source>
        <dbReference type="ARBA" id="ARBA00012961"/>
    </source>
</evidence>
<feature type="binding site" evidence="9">
    <location>
        <begin position="10"/>
        <end position="17"/>
    </location>
    <ligand>
        <name>ATP</name>
        <dbReference type="ChEBI" id="CHEBI:30616"/>
    </ligand>
</feature>
<dbReference type="GO" id="GO:0005524">
    <property type="term" value="F:ATP binding"/>
    <property type="evidence" value="ECO:0007669"/>
    <property type="project" value="UniProtKB-UniRule"/>
</dbReference>
<evidence type="ECO:0000313" key="12">
    <source>
        <dbReference type="Proteomes" id="UP001145087"/>
    </source>
</evidence>
<dbReference type="InterPro" id="IPR017665">
    <property type="entry name" value="Guanylate_kinase"/>
</dbReference>
<keyword evidence="9" id="KW-0963">Cytoplasm</keyword>
<dbReference type="Gene3D" id="3.40.50.300">
    <property type="entry name" value="P-loop containing nucleotide triphosphate hydrolases"/>
    <property type="match status" value="1"/>
</dbReference>
<sequence>MKGKLVIFSAPSGAGKTTIVKHLLQKGFNLEFSISATSREARHTETQGKDYYFLSGEAFMAKVENDEFLEWEEVYKGTSYGTLKSEVERIRNKGNNVIFDVDVVGGLNIKKYYGDEALAVFVQPPSVEELRRRLQGRETETEEKIQMRIAKAEHELSFAPEFDVVITNDNLEVAFAEAEKIIADFLDQTNIQ</sequence>
<dbReference type="RefSeq" id="WP_343332878.1">
    <property type="nucleotide sequence ID" value="NZ_JAPOHD010000017.1"/>
</dbReference>
<dbReference type="PROSITE" id="PS50052">
    <property type="entry name" value="GUANYLATE_KINASE_2"/>
    <property type="match status" value="1"/>
</dbReference>
<evidence type="ECO:0000259" key="10">
    <source>
        <dbReference type="PROSITE" id="PS50052"/>
    </source>
</evidence>
<comment type="similarity">
    <text evidence="1 9">Belongs to the guanylate kinase family.</text>
</comment>
<proteinExistence type="inferred from homology"/>
<reference evidence="11" key="1">
    <citation type="submission" date="2022-11" db="EMBL/GenBank/DDBJ databases">
        <title>Marilongibacter aestuarii gen. nov., sp. nov., isolated from tidal flat sediment.</title>
        <authorList>
            <person name="Jiayan W."/>
        </authorList>
    </citation>
    <scope>NUCLEOTIDE SEQUENCE</scope>
    <source>
        <strain evidence="11">Z1-6</strain>
    </source>
</reference>
<dbReference type="AlphaFoldDB" id="A0A9X3F4N3"/>
<evidence type="ECO:0000256" key="3">
    <source>
        <dbReference type="ARBA" id="ARBA00016296"/>
    </source>
</evidence>
<dbReference type="PROSITE" id="PS00856">
    <property type="entry name" value="GUANYLATE_KINASE_1"/>
    <property type="match status" value="1"/>
</dbReference>
<dbReference type="GO" id="GO:0004385">
    <property type="term" value="F:GMP kinase activity"/>
    <property type="evidence" value="ECO:0007669"/>
    <property type="project" value="UniProtKB-UniRule"/>
</dbReference>
<comment type="function">
    <text evidence="9">Essential for recycling GMP and indirectly, cGMP.</text>
</comment>
<keyword evidence="6 9" id="KW-0418">Kinase</keyword>
<evidence type="ECO:0000256" key="1">
    <source>
        <dbReference type="ARBA" id="ARBA00005790"/>
    </source>
</evidence>
<dbReference type="HAMAP" id="MF_00328">
    <property type="entry name" value="Guanylate_kinase"/>
    <property type="match status" value="1"/>
</dbReference>
<evidence type="ECO:0000256" key="7">
    <source>
        <dbReference type="ARBA" id="ARBA00022840"/>
    </source>
</evidence>
<dbReference type="InterPro" id="IPR008144">
    <property type="entry name" value="Guanylate_kin-like_dom"/>
</dbReference>
<dbReference type="SMART" id="SM00072">
    <property type="entry name" value="GuKc"/>
    <property type="match status" value="1"/>
</dbReference>
<keyword evidence="7 9" id="KW-0067">ATP-binding</keyword>
<evidence type="ECO:0000256" key="4">
    <source>
        <dbReference type="ARBA" id="ARBA00022679"/>
    </source>
</evidence>
<accession>A0A9X3F4N3</accession>
<gene>
    <name evidence="9 11" type="primary">gmk</name>
    <name evidence="11" type="ORF">OU798_09350</name>
</gene>
<evidence type="ECO:0000256" key="9">
    <source>
        <dbReference type="HAMAP-Rule" id="MF_00328"/>
    </source>
</evidence>
<dbReference type="Pfam" id="PF00625">
    <property type="entry name" value="Guanylate_kin"/>
    <property type="match status" value="1"/>
</dbReference>
<evidence type="ECO:0000256" key="8">
    <source>
        <dbReference type="ARBA" id="ARBA00030128"/>
    </source>
</evidence>
<dbReference type="EC" id="2.7.4.8" evidence="2 9"/>
<dbReference type="Gene3D" id="3.30.63.10">
    <property type="entry name" value="Guanylate Kinase phosphate binding domain"/>
    <property type="match status" value="1"/>
</dbReference>
<comment type="caution">
    <text evidence="11">The sequence shown here is derived from an EMBL/GenBank/DDBJ whole genome shotgun (WGS) entry which is preliminary data.</text>
</comment>
<evidence type="ECO:0000256" key="5">
    <source>
        <dbReference type="ARBA" id="ARBA00022741"/>
    </source>
</evidence>
<comment type="catalytic activity">
    <reaction evidence="9">
        <text>GMP + ATP = GDP + ADP</text>
        <dbReference type="Rhea" id="RHEA:20780"/>
        <dbReference type="ChEBI" id="CHEBI:30616"/>
        <dbReference type="ChEBI" id="CHEBI:58115"/>
        <dbReference type="ChEBI" id="CHEBI:58189"/>
        <dbReference type="ChEBI" id="CHEBI:456216"/>
        <dbReference type="EC" id="2.7.4.8"/>
    </reaction>
</comment>
<dbReference type="SUPFAM" id="SSF52540">
    <property type="entry name" value="P-loop containing nucleoside triphosphate hydrolases"/>
    <property type="match status" value="1"/>
</dbReference>
<dbReference type="PANTHER" id="PTHR23117">
    <property type="entry name" value="GUANYLATE KINASE-RELATED"/>
    <property type="match status" value="1"/>
</dbReference>
<dbReference type="PANTHER" id="PTHR23117:SF13">
    <property type="entry name" value="GUANYLATE KINASE"/>
    <property type="match status" value="1"/>
</dbReference>
<evidence type="ECO:0000256" key="6">
    <source>
        <dbReference type="ARBA" id="ARBA00022777"/>
    </source>
</evidence>
<dbReference type="InterPro" id="IPR027417">
    <property type="entry name" value="P-loop_NTPase"/>
</dbReference>
<name>A0A9X3F4N3_9BACT</name>
<protein>
    <recommendedName>
        <fullName evidence="3 9">Guanylate kinase</fullName>
        <ecNumber evidence="2 9">2.7.4.8</ecNumber>
    </recommendedName>
    <alternativeName>
        <fullName evidence="8 9">GMP kinase</fullName>
    </alternativeName>
</protein>
<evidence type="ECO:0000313" key="11">
    <source>
        <dbReference type="EMBL" id="MCY1720546.1"/>
    </source>
</evidence>
<dbReference type="EMBL" id="JAPOHD010000017">
    <property type="protein sequence ID" value="MCY1720546.1"/>
    <property type="molecule type" value="Genomic_DNA"/>
</dbReference>